<feature type="domain" description="Gram-positive cocci surface proteins LPxTG" evidence="8">
    <location>
        <begin position="325"/>
        <end position="363"/>
    </location>
</feature>
<feature type="compositionally biased region" description="Low complexity" evidence="5">
    <location>
        <begin position="234"/>
        <end position="276"/>
    </location>
</feature>
<gene>
    <name evidence="9" type="ORF">FHR34_004930</name>
</gene>
<name>A0A7W7R5Q2_KITKI</name>
<feature type="chain" id="PRO_5031423724" description="Gram-positive cocci surface proteins LPxTG domain-containing protein" evidence="7">
    <location>
        <begin position="30"/>
        <end position="363"/>
    </location>
</feature>
<keyword evidence="6" id="KW-0812">Transmembrane</keyword>
<evidence type="ECO:0000256" key="6">
    <source>
        <dbReference type="SAM" id="Phobius"/>
    </source>
</evidence>
<accession>A0A7W7R5Q2</accession>
<dbReference type="EMBL" id="JACHJV010000001">
    <property type="protein sequence ID" value="MBB4925937.1"/>
    <property type="molecule type" value="Genomic_DNA"/>
</dbReference>
<feature type="compositionally biased region" description="Low complexity" evidence="5">
    <location>
        <begin position="295"/>
        <end position="313"/>
    </location>
</feature>
<proteinExistence type="predicted"/>
<evidence type="ECO:0000313" key="9">
    <source>
        <dbReference type="EMBL" id="MBB4925937.1"/>
    </source>
</evidence>
<dbReference type="InterPro" id="IPR019931">
    <property type="entry name" value="LPXTG_anchor"/>
</dbReference>
<feature type="region of interest" description="Disordered" evidence="5">
    <location>
        <begin position="229"/>
        <end position="276"/>
    </location>
</feature>
<evidence type="ECO:0000256" key="4">
    <source>
        <dbReference type="ARBA" id="ARBA00023088"/>
    </source>
</evidence>
<keyword evidence="4" id="KW-0572">Peptidoglycan-anchor</keyword>
<dbReference type="AlphaFoldDB" id="A0A7W7R5Q2"/>
<evidence type="ECO:0000256" key="3">
    <source>
        <dbReference type="ARBA" id="ARBA00022729"/>
    </source>
</evidence>
<feature type="signal peptide" evidence="7">
    <location>
        <begin position="1"/>
        <end position="29"/>
    </location>
</feature>
<evidence type="ECO:0000256" key="1">
    <source>
        <dbReference type="ARBA" id="ARBA00022512"/>
    </source>
</evidence>
<organism evidence="9 10">
    <name type="scientific">Kitasatospora kifunensis</name>
    <name type="common">Streptomyces kifunensis</name>
    <dbReference type="NCBI Taxonomy" id="58351"/>
    <lineage>
        <taxon>Bacteria</taxon>
        <taxon>Bacillati</taxon>
        <taxon>Actinomycetota</taxon>
        <taxon>Actinomycetes</taxon>
        <taxon>Kitasatosporales</taxon>
        <taxon>Streptomycetaceae</taxon>
        <taxon>Kitasatospora</taxon>
    </lineage>
</organism>
<feature type="region of interest" description="Disordered" evidence="5">
    <location>
        <begin position="289"/>
        <end position="313"/>
    </location>
</feature>
<evidence type="ECO:0000256" key="7">
    <source>
        <dbReference type="SAM" id="SignalP"/>
    </source>
</evidence>
<keyword evidence="6" id="KW-0472">Membrane</keyword>
<evidence type="ECO:0000256" key="5">
    <source>
        <dbReference type="SAM" id="MobiDB-lite"/>
    </source>
</evidence>
<dbReference type="RefSeq" id="WP_184938545.1">
    <property type="nucleotide sequence ID" value="NZ_JACHJV010000001.1"/>
</dbReference>
<keyword evidence="2" id="KW-0964">Secreted</keyword>
<keyword evidence="3 7" id="KW-0732">Signal</keyword>
<evidence type="ECO:0000313" key="10">
    <source>
        <dbReference type="Proteomes" id="UP000540506"/>
    </source>
</evidence>
<comment type="caution">
    <text evidence="9">The sequence shown here is derived from an EMBL/GenBank/DDBJ whole genome shotgun (WGS) entry which is preliminary data.</text>
</comment>
<keyword evidence="6" id="KW-1133">Transmembrane helix</keyword>
<dbReference type="Proteomes" id="UP000540506">
    <property type="component" value="Unassembled WGS sequence"/>
</dbReference>
<sequence length="363" mass="34323">MLSAARPVHRAAVVLAATALAALPVPALADTPDTGRASAVTAELNLDVSLLNNAVDVPVDIALNKVQSPAQAHGSMLSATVAGVAQPGPITLVKADVGNSVTQVDAQGAKASVQLVNADVNAPGLPGNALLGLQALSSSVSCPVDGQPTATVTAPAKLTVLGHSVTLRLDGPTHVDIPAIGGVDIDFSPRSTTSTSAAAAALTVRVALNPLNLNVAKVSGTITVASVSCQKPTGASGEPSGSAVPSAPASVSAPSAAPSAATGASGAPSAAGASGTPVAGAPVAQVAAAGGGSSAPGTAAPSAAASGGAVSSAASGKRSGAASSLAFTGTTSTVPLLAGGSALLLAGAATVLLARRRRAAHRR</sequence>
<evidence type="ECO:0000259" key="8">
    <source>
        <dbReference type="PROSITE" id="PS50847"/>
    </source>
</evidence>
<evidence type="ECO:0000256" key="2">
    <source>
        <dbReference type="ARBA" id="ARBA00022525"/>
    </source>
</evidence>
<dbReference type="PROSITE" id="PS50847">
    <property type="entry name" value="GRAM_POS_ANCHORING"/>
    <property type="match status" value="1"/>
</dbReference>
<protein>
    <recommendedName>
        <fullName evidence="8">Gram-positive cocci surface proteins LPxTG domain-containing protein</fullName>
    </recommendedName>
</protein>
<feature type="transmembrane region" description="Helical" evidence="6">
    <location>
        <begin position="334"/>
        <end position="354"/>
    </location>
</feature>
<reference evidence="9 10" key="1">
    <citation type="submission" date="2020-08" db="EMBL/GenBank/DDBJ databases">
        <title>Sequencing the genomes of 1000 actinobacteria strains.</title>
        <authorList>
            <person name="Klenk H.-P."/>
        </authorList>
    </citation>
    <scope>NUCLEOTIDE SEQUENCE [LARGE SCALE GENOMIC DNA]</scope>
    <source>
        <strain evidence="9 10">DSM 41654</strain>
    </source>
</reference>
<keyword evidence="10" id="KW-1185">Reference proteome</keyword>
<keyword evidence="1" id="KW-0134">Cell wall</keyword>